<evidence type="ECO:0000256" key="6">
    <source>
        <dbReference type="ARBA" id="ARBA00023136"/>
    </source>
</evidence>
<dbReference type="VEuPathDB" id="TriTrypDB:Tb927.3.150"/>
<dbReference type="VEuPathDB" id="TriTrypDB:Tb427_000050900"/>
<keyword evidence="4" id="KW-0336">GPI-anchor</keyword>
<name>A0A1J0R5Y5_9TRYP</name>
<reference evidence="11" key="1">
    <citation type="submission" date="2016-08" db="EMBL/GenBank/DDBJ databases">
        <title>VSG repertoire of Trypanosoma brucei EATRO 1125.</title>
        <authorList>
            <person name="Cross G.A."/>
        </authorList>
    </citation>
    <scope>NUCLEOTIDE SEQUENCE</scope>
    <source>
        <strain evidence="11">EATRO 1125</strain>
    </source>
</reference>
<evidence type="ECO:0000259" key="10">
    <source>
        <dbReference type="Pfam" id="PF13206"/>
    </source>
</evidence>
<keyword evidence="7" id="KW-0325">Glycoprotein</keyword>
<keyword evidence="5" id="KW-0732">Signal</keyword>
<proteinExistence type="predicted"/>
<evidence type="ECO:0000256" key="4">
    <source>
        <dbReference type="ARBA" id="ARBA00022622"/>
    </source>
</evidence>
<keyword evidence="8" id="KW-0449">Lipoprotein</keyword>
<dbReference type="GO" id="GO:0005886">
    <property type="term" value="C:plasma membrane"/>
    <property type="evidence" value="ECO:0007669"/>
    <property type="project" value="UniProtKB-SubCell"/>
</dbReference>
<protein>
    <submittedName>
        <fullName evidence="11">Variant surface glycoprotein 1125.486</fullName>
    </submittedName>
</protein>
<accession>A0A1J0R5Y5</accession>
<feature type="domain" description="Trypanosome variant surface glycoprotein B-type N-terminal" evidence="10">
    <location>
        <begin position="11"/>
        <end position="368"/>
    </location>
</feature>
<comment type="subcellular location">
    <subcellularLocation>
        <location evidence="2">Cell membrane</location>
        <topology evidence="2">Lipid-anchor</topology>
        <topology evidence="2">GPI-anchor</topology>
    </subcellularLocation>
</comment>
<dbReference type="Pfam" id="PF13206">
    <property type="entry name" value="VSG_B"/>
    <property type="match status" value="1"/>
</dbReference>
<evidence type="ECO:0000256" key="5">
    <source>
        <dbReference type="ARBA" id="ARBA00022729"/>
    </source>
</evidence>
<dbReference type="InterPro" id="IPR025932">
    <property type="entry name" value="Trypano_VSG_B_N_dom"/>
</dbReference>
<dbReference type="AlphaFoldDB" id="A0A1J0R5Y5"/>
<evidence type="ECO:0000256" key="9">
    <source>
        <dbReference type="SAM" id="MobiDB-lite"/>
    </source>
</evidence>
<feature type="compositionally biased region" description="Basic and acidic residues" evidence="9">
    <location>
        <begin position="448"/>
        <end position="464"/>
    </location>
</feature>
<evidence type="ECO:0000256" key="1">
    <source>
        <dbReference type="ARBA" id="ARBA00002523"/>
    </source>
</evidence>
<comment type="function">
    <text evidence="1">VSG forms a coat on the surface of the parasite. The trypanosome evades the immune response of the host by expressing a series of antigenically distinct VSGs from an estimated 1000 VSG genes.</text>
</comment>
<dbReference type="GO" id="GO:0098552">
    <property type="term" value="C:side of membrane"/>
    <property type="evidence" value="ECO:0007669"/>
    <property type="project" value="UniProtKB-KW"/>
</dbReference>
<dbReference type="EMBL" id="KX699292">
    <property type="protein sequence ID" value="APD73248.1"/>
    <property type="molecule type" value="Genomic_DNA"/>
</dbReference>
<keyword evidence="6" id="KW-0472">Membrane</keyword>
<evidence type="ECO:0000256" key="8">
    <source>
        <dbReference type="ARBA" id="ARBA00023288"/>
    </source>
</evidence>
<feature type="region of interest" description="Disordered" evidence="9">
    <location>
        <begin position="448"/>
        <end position="468"/>
    </location>
</feature>
<evidence type="ECO:0000256" key="3">
    <source>
        <dbReference type="ARBA" id="ARBA00022475"/>
    </source>
</evidence>
<evidence type="ECO:0000256" key="2">
    <source>
        <dbReference type="ARBA" id="ARBA00004609"/>
    </source>
</evidence>
<evidence type="ECO:0000313" key="11">
    <source>
        <dbReference type="EMBL" id="APD73248.1"/>
    </source>
</evidence>
<organism evidence="11">
    <name type="scientific">Trypanosoma brucei</name>
    <dbReference type="NCBI Taxonomy" id="5691"/>
    <lineage>
        <taxon>Eukaryota</taxon>
        <taxon>Discoba</taxon>
        <taxon>Euglenozoa</taxon>
        <taxon>Kinetoplastea</taxon>
        <taxon>Metakinetoplastina</taxon>
        <taxon>Trypanosomatida</taxon>
        <taxon>Trypanosomatidae</taxon>
        <taxon>Trypanosoma</taxon>
    </lineage>
</organism>
<keyword evidence="3" id="KW-1003">Cell membrane</keyword>
<sequence>MLLVVASYSIWTAERATAAAAGKDDNAAAYATLCSATAVLSQAYSAPQGPQLNEAILTEAQALNFSLHHPGAAAELAAENVDSRDKLNKEGKAHKLTSPETFNQYKAKAKTAAKMAKEREYARLKKTLNNAFLISQITSLLDELETAYKTATALDTKQKATDANKKMNQALYGSETADNTVMVALSAGGKTREKLCGKPGDSNENSVAGSSLKQDIMCLCGLKGDGSGADACAAFSAALSKQGSNDADLAEDWAKLKERCTALHPNSEPTATTLRATTAAVATAIAKSTDKDGKVTHLLGKTTDHANTGGCIGDTATGSGTCVYYGRGIGDNIKYPIAWIDNMLAAARAIDDAEAIAKQKEELVDKITTLNSTLASLAKAAMEAPTTATATTEQAAQQTATKTAEDKQKVCEAAGNSEDKCKALKEQGCTFNKESKKFELNEDVKVKLEKENQETGGKNEKTGSKNETGSNFLSFIRRLFGLRFCFEN</sequence>
<evidence type="ECO:0000256" key="7">
    <source>
        <dbReference type="ARBA" id="ARBA00023180"/>
    </source>
</evidence>